<organism evidence="1 2">
    <name type="scientific">Grimontia indica</name>
    <dbReference type="NCBI Taxonomy" id="1056512"/>
    <lineage>
        <taxon>Bacteria</taxon>
        <taxon>Pseudomonadati</taxon>
        <taxon>Pseudomonadota</taxon>
        <taxon>Gammaproteobacteria</taxon>
        <taxon>Vibrionales</taxon>
        <taxon>Vibrionaceae</taxon>
        <taxon>Grimontia</taxon>
    </lineage>
</organism>
<comment type="caution">
    <text evidence="1">The sequence shown here is derived from an EMBL/GenBank/DDBJ whole genome shotgun (WGS) entry which is preliminary data.</text>
</comment>
<dbReference type="Gene3D" id="1.10.238.160">
    <property type="match status" value="1"/>
</dbReference>
<dbReference type="InterPro" id="IPR010260">
    <property type="entry name" value="AlpA"/>
</dbReference>
<dbReference type="SUPFAM" id="SSF46955">
    <property type="entry name" value="Putative DNA-binding domain"/>
    <property type="match status" value="1"/>
</dbReference>
<dbReference type="RefSeq" id="WP_002537679.1">
    <property type="nucleotide sequence ID" value="NZ_ANFM02000013.1"/>
</dbReference>
<proteinExistence type="predicted"/>
<evidence type="ECO:0000313" key="1">
    <source>
        <dbReference type="EMBL" id="EOD80343.1"/>
    </source>
</evidence>
<evidence type="ECO:0000313" key="2">
    <source>
        <dbReference type="Proteomes" id="UP000011223"/>
    </source>
</evidence>
<protein>
    <recommendedName>
        <fullName evidence="3">AlpA family phage regulatory protein</fullName>
    </recommendedName>
</protein>
<accession>R1GW11</accession>
<dbReference type="InterPro" id="IPR009061">
    <property type="entry name" value="DNA-bd_dom_put_sf"/>
</dbReference>
<name>R1GW11_9GAMM</name>
<dbReference type="EMBL" id="ANFM02000013">
    <property type="protein sequence ID" value="EOD80343.1"/>
    <property type="molecule type" value="Genomic_DNA"/>
</dbReference>
<keyword evidence="2" id="KW-1185">Reference proteome</keyword>
<reference evidence="1 2" key="1">
    <citation type="journal article" date="2014" name="PLoS ONE">
        <title>Grimontia indica AK16(T), sp. nov., Isolated from a Seawater Sample Reports the Presence of Pathogenic Genes Similar to Vibrio Genus.</title>
        <authorList>
            <person name="Singh A."/>
            <person name="Vaidya B."/>
            <person name="Khatri I."/>
            <person name="Srinivas T.N."/>
            <person name="Subramanian S."/>
            <person name="Korpole S."/>
            <person name="Pinnaka A.K."/>
        </authorList>
    </citation>
    <scope>NUCLEOTIDE SEQUENCE [LARGE SCALE GENOMIC DNA]</scope>
    <source>
        <strain evidence="1 2">AK16</strain>
    </source>
</reference>
<dbReference type="Proteomes" id="UP000011223">
    <property type="component" value="Unassembled WGS sequence"/>
</dbReference>
<sequence length="61" mass="7315">MTISRIVSLQEMSSLVGRSSKTIWRWYRKDKVFPTPIEVNGRAIGWREEDYQAWLNGEWQK</sequence>
<dbReference type="Pfam" id="PF05930">
    <property type="entry name" value="Phage_AlpA"/>
    <property type="match status" value="1"/>
</dbReference>
<gene>
    <name evidence="1" type="ORF">D515_00631</name>
</gene>
<dbReference type="AlphaFoldDB" id="R1GW11"/>
<evidence type="ECO:0008006" key="3">
    <source>
        <dbReference type="Google" id="ProtNLM"/>
    </source>
</evidence>
<dbReference type="eggNOG" id="COG3311">
    <property type="taxonomic scope" value="Bacteria"/>
</dbReference>